<keyword evidence="3" id="KW-1185">Reference proteome</keyword>
<evidence type="ECO:0000259" key="1">
    <source>
        <dbReference type="Pfam" id="PF07727"/>
    </source>
</evidence>
<evidence type="ECO:0000313" key="3">
    <source>
        <dbReference type="Proteomes" id="UP000257109"/>
    </source>
</evidence>
<dbReference type="OrthoDB" id="1917367at2759"/>
<dbReference type="EMBL" id="QJKJ01007154">
    <property type="protein sequence ID" value="RDX84090.1"/>
    <property type="molecule type" value="Genomic_DNA"/>
</dbReference>
<organism evidence="2 3">
    <name type="scientific">Mucuna pruriens</name>
    <name type="common">Velvet bean</name>
    <name type="synonym">Dolichos pruriens</name>
    <dbReference type="NCBI Taxonomy" id="157652"/>
    <lineage>
        <taxon>Eukaryota</taxon>
        <taxon>Viridiplantae</taxon>
        <taxon>Streptophyta</taxon>
        <taxon>Embryophyta</taxon>
        <taxon>Tracheophyta</taxon>
        <taxon>Spermatophyta</taxon>
        <taxon>Magnoliopsida</taxon>
        <taxon>eudicotyledons</taxon>
        <taxon>Gunneridae</taxon>
        <taxon>Pentapetalae</taxon>
        <taxon>rosids</taxon>
        <taxon>fabids</taxon>
        <taxon>Fabales</taxon>
        <taxon>Fabaceae</taxon>
        <taxon>Papilionoideae</taxon>
        <taxon>50 kb inversion clade</taxon>
        <taxon>NPAAA clade</taxon>
        <taxon>indigoferoid/millettioid clade</taxon>
        <taxon>Phaseoleae</taxon>
        <taxon>Mucuna</taxon>
    </lineage>
</organism>
<evidence type="ECO:0000313" key="2">
    <source>
        <dbReference type="EMBL" id="RDX84090.1"/>
    </source>
</evidence>
<dbReference type="InterPro" id="IPR013103">
    <property type="entry name" value="RVT_2"/>
</dbReference>
<accession>A0A371G0Q6</accession>
<comment type="caution">
    <text evidence="2">The sequence shown here is derived from an EMBL/GenBank/DDBJ whole genome shotgun (WGS) entry which is preliminary data.</text>
</comment>
<dbReference type="AlphaFoldDB" id="A0A371G0Q6"/>
<feature type="non-terminal residue" evidence="2">
    <location>
        <position position="1"/>
    </location>
</feature>
<dbReference type="Proteomes" id="UP000257109">
    <property type="component" value="Unassembled WGS sequence"/>
</dbReference>
<reference evidence="2" key="1">
    <citation type="submission" date="2018-05" db="EMBL/GenBank/DDBJ databases">
        <title>Draft genome of Mucuna pruriens seed.</title>
        <authorList>
            <person name="Nnadi N.E."/>
            <person name="Vos R."/>
            <person name="Hasami M.H."/>
            <person name="Devisetty U.K."/>
            <person name="Aguiy J.C."/>
        </authorList>
    </citation>
    <scope>NUCLEOTIDE SEQUENCE [LARGE SCALE GENOMIC DNA]</scope>
    <source>
        <strain evidence="2">JCA_2017</strain>
    </source>
</reference>
<proteinExistence type="predicted"/>
<name>A0A371G0Q6_MUCPR</name>
<sequence length="193" mass="22045">MHYHPPLPNVHFNVYWGETILTATYLINRLPTWVLNDISPIKHILSFFSSSPLIMLSLPSRVFGCVVFIHSHNPHHGKLDPRDVKCVFIGESYLEVEPVIKSLPFPTQDVQIQVQEVTKPTLVPEQVQMSESNVSISNNFIAEQTYGIDYEKTFTLVAKMNTVRVINSLASHFGWNLQQFDVKNAFLHGDLKE</sequence>
<gene>
    <name evidence="2" type="ORF">CR513_34917</name>
</gene>
<feature type="domain" description="Reverse transcriptase Ty1/copia-type" evidence="1">
    <location>
        <begin position="143"/>
        <end position="193"/>
    </location>
</feature>
<protein>
    <recommendedName>
        <fullName evidence="1">Reverse transcriptase Ty1/copia-type domain-containing protein</fullName>
    </recommendedName>
</protein>
<dbReference type="Pfam" id="PF07727">
    <property type="entry name" value="RVT_2"/>
    <property type="match status" value="1"/>
</dbReference>